<feature type="transmembrane region" description="Helical" evidence="2">
    <location>
        <begin position="257"/>
        <end position="276"/>
    </location>
</feature>
<organism evidence="3 4">
    <name type="scientific">Hymenolepis diminuta</name>
    <name type="common">Rat tapeworm</name>
    <dbReference type="NCBI Taxonomy" id="6216"/>
    <lineage>
        <taxon>Eukaryota</taxon>
        <taxon>Metazoa</taxon>
        <taxon>Spiralia</taxon>
        <taxon>Lophotrochozoa</taxon>
        <taxon>Platyhelminthes</taxon>
        <taxon>Cestoda</taxon>
        <taxon>Eucestoda</taxon>
        <taxon>Cyclophyllidea</taxon>
        <taxon>Hymenolepididae</taxon>
        <taxon>Hymenolepis</taxon>
    </lineage>
</organism>
<accession>A0A564Z173</accession>
<name>A0A564Z173_HYMDI</name>
<evidence type="ECO:0000313" key="4">
    <source>
        <dbReference type="Proteomes" id="UP000321570"/>
    </source>
</evidence>
<feature type="compositionally biased region" description="Low complexity" evidence="1">
    <location>
        <begin position="35"/>
        <end position="52"/>
    </location>
</feature>
<proteinExistence type="predicted"/>
<evidence type="ECO:0000256" key="1">
    <source>
        <dbReference type="SAM" id="MobiDB-lite"/>
    </source>
</evidence>
<keyword evidence="2" id="KW-0472">Membrane</keyword>
<dbReference type="Proteomes" id="UP000321570">
    <property type="component" value="Unassembled WGS sequence"/>
</dbReference>
<gene>
    <name evidence="3" type="ORF">WMSIL1_LOCUS11557</name>
</gene>
<evidence type="ECO:0000256" key="2">
    <source>
        <dbReference type="SAM" id="Phobius"/>
    </source>
</evidence>
<reference evidence="3 4" key="1">
    <citation type="submission" date="2019-07" db="EMBL/GenBank/DDBJ databases">
        <authorList>
            <person name="Jastrzebski P J."/>
            <person name="Paukszto L."/>
            <person name="Jastrzebski P J."/>
        </authorList>
    </citation>
    <scope>NUCLEOTIDE SEQUENCE [LARGE SCALE GENOMIC DNA]</scope>
    <source>
        <strain evidence="3 4">WMS-il1</strain>
    </source>
</reference>
<dbReference type="AlphaFoldDB" id="A0A564Z173"/>
<dbReference type="EMBL" id="CABIJS010000555">
    <property type="protein sequence ID" value="VUZ53287.1"/>
    <property type="molecule type" value="Genomic_DNA"/>
</dbReference>
<feature type="non-terminal residue" evidence="3">
    <location>
        <position position="1"/>
    </location>
</feature>
<keyword evidence="2" id="KW-0812">Transmembrane</keyword>
<evidence type="ECO:0000313" key="3">
    <source>
        <dbReference type="EMBL" id="VUZ53287.1"/>
    </source>
</evidence>
<protein>
    <submittedName>
        <fullName evidence="3">Uncharacterized protein</fullName>
    </submittedName>
</protein>
<feature type="region of interest" description="Disordered" evidence="1">
    <location>
        <begin position="28"/>
        <end position="60"/>
    </location>
</feature>
<keyword evidence="4" id="KW-1185">Reference proteome</keyword>
<sequence>QKAYWSWICSIQFPIYYPLVKLPTPEPPGKGEIDPISSPSTISNTTQPSSSIVDTATTSQAPSSQFLHNLSTTTQFYRSRQQKEFHLLRRRDGGESTLALERVPGCITWCTKVETLCPYYNPSDATQNGGEPTFLCDESHYQYALPDDSSQSSNCEYGCCFTEQDIESDDYTTPETPPSTPPYPTPAPAFDSKLNTAEEALSADAVEAGIWNLEPSKDDAGTESRPVSLRERCFQRQLFTRDIEVSKFHDRTPLSSSFSFTLVPNAFLIVVLAAFLDLDLTFLNV</sequence>
<keyword evidence="2" id="KW-1133">Transmembrane helix</keyword>